<organism evidence="2 3">
    <name type="scientific">Paenibacillus vini</name>
    <dbReference type="NCBI Taxonomy" id="1476024"/>
    <lineage>
        <taxon>Bacteria</taxon>
        <taxon>Bacillati</taxon>
        <taxon>Bacillota</taxon>
        <taxon>Bacilli</taxon>
        <taxon>Bacillales</taxon>
        <taxon>Paenibacillaceae</taxon>
        <taxon>Paenibacillus</taxon>
    </lineage>
</organism>
<dbReference type="Pfam" id="PF13302">
    <property type="entry name" value="Acetyltransf_3"/>
    <property type="match status" value="1"/>
</dbReference>
<dbReference type="InterPro" id="IPR051531">
    <property type="entry name" value="N-acetyltransferase"/>
</dbReference>
<dbReference type="Gene3D" id="3.40.630.30">
    <property type="match status" value="1"/>
</dbReference>
<evidence type="ECO:0000313" key="3">
    <source>
        <dbReference type="Proteomes" id="UP000679992"/>
    </source>
</evidence>
<gene>
    <name evidence="2" type="ORF">J42TS3_41310</name>
</gene>
<dbReference type="EMBL" id="BOSL01000015">
    <property type="protein sequence ID" value="GIP55096.1"/>
    <property type="molecule type" value="Genomic_DNA"/>
</dbReference>
<name>A0ABQ4MGI2_9BACL</name>
<dbReference type="PANTHER" id="PTHR43792:SF1">
    <property type="entry name" value="N-ACETYLTRANSFERASE DOMAIN-CONTAINING PROTEIN"/>
    <property type="match status" value="1"/>
</dbReference>
<dbReference type="InterPro" id="IPR000182">
    <property type="entry name" value="GNAT_dom"/>
</dbReference>
<protein>
    <submittedName>
        <fullName evidence="2">N-acetyltransferase</fullName>
    </submittedName>
</protein>
<dbReference type="CDD" id="cd04301">
    <property type="entry name" value="NAT_SF"/>
    <property type="match status" value="1"/>
</dbReference>
<dbReference type="PROSITE" id="PS51186">
    <property type="entry name" value="GNAT"/>
    <property type="match status" value="1"/>
</dbReference>
<accession>A0ABQ4MGI2</accession>
<dbReference type="InterPro" id="IPR016181">
    <property type="entry name" value="Acyl_CoA_acyltransferase"/>
</dbReference>
<dbReference type="SUPFAM" id="SSF55729">
    <property type="entry name" value="Acyl-CoA N-acyltransferases (Nat)"/>
    <property type="match status" value="1"/>
</dbReference>
<dbReference type="RefSeq" id="WP_213656170.1">
    <property type="nucleotide sequence ID" value="NZ_BOSL01000015.1"/>
</dbReference>
<sequence>MDLRNHLREKFPTLESERLRLRKIGAEDSDALFGCVTDPLVRRQTSFQRGTLMFPARLFRYFDDTYQSLRDLHFAIERKEKGGLIGVCSLQFWAPEAGKARLGYLLAPDFWNRGLATEAAKSLLKFGFETLRLNRIEARCSVDNPASEQVLRKCGFSLIEDGEATSINAYPGNGSGEPLKCYNLTRPEPAEEQKRICYTNEIYL</sequence>
<evidence type="ECO:0000313" key="2">
    <source>
        <dbReference type="EMBL" id="GIP55096.1"/>
    </source>
</evidence>
<evidence type="ECO:0000259" key="1">
    <source>
        <dbReference type="PROSITE" id="PS51186"/>
    </source>
</evidence>
<proteinExistence type="predicted"/>
<dbReference type="Proteomes" id="UP000679992">
    <property type="component" value="Unassembled WGS sequence"/>
</dbReference>
<dbReference type="PANTHER" id="PTHR43792">
    <property type="entry name" value="GNAT FAMILY, PUTATIVE (AFU_ORTHOLOGUE AFUA_3G00765)-RELATED-RELATED"/>
    <property type="match status" value="1"/>
</dbReference>
<keyword evidence="3" id="KW-1185">Reference proteome</keyword>
<comment type="caution">
    <text evidence="2">The sequence shown here is derived from an EMBL/GenBank/DDBJ whole genome shotgun (WGS) entry which is preliminary data.</text>
</comment>
<feature type="domain" description="N-acetyltransferase" evidence="1">
    <location>
        <begin position="19"/>
        <end position="184"/>
    </location>
</feature>
<reference evidence="2 3" key="1">
    <citation type="submission" date="2021-03" db="EMBL/GenBank/DDBJ databases">
        <title>Antimicrobial resistance genes in bacteria isolated from Japanese honey, and their potential for conferring macrolide and lincosamide resistance in the American foulbrood pathogen Paenibacillus larvae.</title>
        <authorList>
            <person name="Okamoto M."/>
            <person name="Kumagai M."/>
            <person name="Kanamori H."/>
            <person name="Takamatsu D."/>
        </authorList>
    </citation>
    <scope>NUCLEOTIDE SEQUENCE [LARGE SCALE GENOMIC DNA]</scope>
    <source>
        <strain evidence="2 3">J42TS3</strain>
    </source>
</reference>